<dbReference type="SUPFAM" id="SSF46785">
    <property type="entry name" value="Winged helix' DNA-binding domain"/>
    <property type="match status" value="1"/>
</dbReference>
<keyword evidence="1" id="KW-0548">Nucleotidyltransferase</keyword>
<gene>
    <name evidence="3" type="ORF">ABC977_14335</name>
</gene>
<keyword evidence="1" id="KW-0547">Nucleotide-binding</keyword>
<keyword evidence="4" id="KW-1185">Reference proteome</keyword>
<proteinExistence type="predicted"/>
<keyword evidence="1" id="KW-0067">ATP-binding</keyword>
<dbReference type="EC" id="2.7.7.108" evidence="1"/>
<name>A0ABV4BH20_9GAMM</name>
<accession>A0ABV4BH20</accession>
<dbReference type="PROSITE" id="PS51459">
    <property type="entry name" value="FIDO"/>
    <property type="match status" value="1"/>
</dbReference>
<keyword evidence="1" id="KW-0808">Transferase</keyword>
<sequence>MKFETFKAGQWVKRYQYKSFEPVLVNHNWTWEDPTINALLEQATRALGELNAFSLIVPDIDLFIEMHVVKEAQTSSKIEGTQTGIDEALMPEEQIRPDKRDDWREVRNYVQAVNTATTELNTLPLSNRLLKQTHAILMQGVRGEHKLPGEFRRSQNWIGGSSLADATFIPPHHDSVPELMGDLEKFWHNEDVVVPHLIRAAISHYQFETIHPFLDGNGRIGRLMIPLYLISHGLLAKPSLYLSDFFERNRASYYDALMRVRVSNDLIHWVRFFLNGVAQTATKGRDVFRQILSLRTQAEQTAASLGKRAGSARLALNLLYRKPVIEAADLERALGVSTPTANSLIKSLIEKGILTEITGQQRGRIYSFEPYLRLFLS</sequence>
<evidence type="ECO:0000313" key="3">
    <source>
        <dbReference type="EMBL" id="MEY6433582.1"/>
    </source>
</evidence>
<dbReference type="Pfam" id="PF02661">
    <property type="entry name" value="Fic"/>
    <property type="match status" value="1"/>
</dbReference>
<dbReference type="InterPro" id="IPR026287">
    <property type="entry name" value="SoFic-like"/>
</dbReference>
<dbReference type="InterPro" id="IPR036597">
    <property type="entry name" value="Fido-like_dom_sf"/>
</dbReference>
<dbReference type="Pfam" id="PF13784">
    <property type="entry name" value="Fic_N"/>
    <property type="match status" value="1"/>
</dbReference>
<dbReference type="InterPro" id="IPR040198">
    <property type="entry name" value="Fido_containing"/>
</dbReference>
<dbReference type="PANTHER" id="PTHR13504">
    <property type="entry name" value="FIDO DOMAIN-CONTAINING PROTEIN DDB_G0283145"/>
    <property type="match status" value="1"/>
</dbReference>
<comment type="caution">
    <text evidence="3">The sequence shown here is derived from an EMBL/GenBank/DDBJ whole genome shotgun (WGS) entry which is preliminary data.</text>
</comment>
<dbReference type="PIRSF" id="PIRSF038925">
    <property type="entry name" value="AMP-prot_trans"/>
    <property type="match status" value="1"/>
</dbReference>
<evidence type="ECO:0000313" key="4">
    <source>
        <dbReference type="Proteomes" id="UP001564408"/>
    </source>
</evidence>
<protein>
    <recommendedName>
        <fullName evidence="1">Protein adenylyltransferase</fullName>
        <ecNumber evidence="1">2.7.7.108</ecNumber>
    </recommendedName>
    <alternativeName>
        <fullName evidence="1">AMPylator</fullName>
    </alternativeName>
</protein>
<dbReference type="RefSeq" id="WP_369667968.1">
    <property type="nucleotide sequence ID" value="NZ_JBDKXB010000024.1"/>
</dbReference>
<dbReference type="InterPro" id="IPR036390">
    <property type="entry name" value="WH_DNA-bd_sf"/>
</dbReference>
<evidence type="ECO:0000259" key="2">
    <source>
        <dbReference type="PROSITE" id="PS51459"/>
    </source>
</evidence>
<dbReference type="SUPFAM" id="SSF140931">
    <property type="entry name" value="Fic-like"/>
    <property type="match status" value="1"/>
</dbReference>
<dbReference type="InterPro" id="IPR036388">
    <property type="entry name" value="WH-like_DNA-bd_sf"/>
</dbReference>
<dbReference type="InterPro" id="IPR003812">
    <property type="entry name" value="Fido"/>
</dbReference>
<dbReference type="PANTHER" id="PTHR13504:SF38">
    <property type="entry name" value="FIDO DOMAIN-CONTAINING PROTEIN"/>
    <property type="match status" value="1"/>
</dbReference>
<comment type="subunit">
    <text evidence="1">Homodimer.</text>
</comment>
<dbReference type="Gene3D" id="1.10.3290.10">
    <property type="entry name" value="Fido-like domain"/>
    <property type="match status" value="1"/>
</dbReference>
<dbReference type="Proteomes" id="UP001564408">
    <property type="component" value="Unassembled WGS sequence"/>
</dbReference>
<dbReference type="EMBL" id="JBDKXB010000024">
    <property type="protein sequence ID" value="MEY6433582.1"/>
    <property type="molecule type" value="Genomic_DNA"/>
</dbReference>
<comment type="function">
    <text evidence="1">Adenylyltransferase that mediates the addition of adenosine 5'-monophosphate (AMP) to specific residues of target proteins.</text>
</comment>
<comment type="catalytic activity">
    <reaction evidence="1">
        <text>L-tyrosyl-[protein] + ATP = O-(5'-adenylyl)-L-tyrosyl-[protein] + diphosphate</text>
        <dbReference type="Rhea" id="RHEA:54288"/>
        <dbReference type="Rhea" id="RHEA-COMP:10136"/>
        <dbReference type="Rhea" id="RHEA-COMP:13846"/>
        <dbReference type="ChEBI" id="CHEBI:30616"/>
        <dbReference type="ChEBI" id="CHEBI:33019"/>
        <dbReference type="ChEBI" id="CHEBI:46858"/>
        <dbReference type="ChEBI" id="CHEBI:83624"/>
        <dbReference type="EC" id="2.7.7.108"/>
    </reaction>
</comment>
<dbReference type="InterPro" id="IPR025758">
    <property type="entry name" value="Fic/DOC_N"/>
</dbReference>
<organism evidence="3 4">
    <name type="scientific">Thioalkalicoccus limnaeus</name>
    <dbReference type="NCBI Taxonomy" id="120681"/>
    <lineage>
        <taxon>Bacteria</taxon>
        <taxon>Pseudomonadati</taxon>
        <taxon>Pseudomonadota</taxon>
        <taxon>Gammaproteobacteria</taxon>
        <taxon>Chromatiales</taxon>
        <taxon>Chromatiaceae</taxon>
        <taxon>Thioalkalicoccus</taxon>
    </lineage>
</organism>
<dbReference type="Gene3D" id="1.10.10.10">
    <property type="entry name" value="Winged helix-like DNA-binding domain superfamily/Winged helix DNA-binding domain"/>
    <property type="match status" value="1"/>
</dbReference>
<evidence type="ECO:0000256" key="1">
    <source>
        <dbReference type="PIRNR" id="PIRNR038925"/>
    </source>
</evidence>
<comment type="catalytic activity">
    <reaction evidence="1">
        <text>L-threonyl-[protein] + ATP = 3-O-(5'-adenylyl)-L-threonyl-[protein] + diphosphate</text>
        <dbReference type="Rhea" id="RHEA:54292"/>
        <dbReference type="Rhea" id="RHEA-COMP:11060"/>
        <dbReference type="Rhea" id="RHEA-COMP:13847"/>
        <dbReference type="ChEBI" id="CHEBI:30013"/>
        <dbReference type="ChEBI" id="CHEBI:30616"/>
        <dbReference type="ChEBI" id="CHEBI:33019"/>
        <dbReference type="ChEBI" id="CHEBI:138113"/>
        <dbReference type="EC" id="2.7.7.108"/>
    </reaction>
</comment>
<reference evidence="3 4" key="1">
    <citation type="submission" date="2024-05" db="EMBL/GenBank/DDBJ databases">
        <title>Genome Sequence and Characterization of the New Strain Purple Sulfur Bacterium of Genus Thioalkalicoccus.</title>
        <authorList>
            <person name="Bryantseva I.A."/>
            <person name="Kyndt J.A."/>
            <person name="Imhoff J.F."/>
        </authorList>
    </citation>
    <scope>NUCLEOTIDE SEQUENCE [LARGE SCALE GENOMIC DNA]</scope>
    <source>
        <strain evidence="3 4">Um2</strain>
    </source>
</reference>
<feature type="domain" description="Fido" evidence="2">
    <location>
        <begin position="125"/>
        <end position="275"/>
    </location>
</feature>